<comment type="caution">
    <text evidence="1">Lacks conserved residue(s) required for the propagation of feature annotation.</text>
</comment>
<dbReference type="PROSITE" id="PS51004">
    <property type="entry name" value="SEMA"/>
    <property type="match status" value="1"/>
</dbReference>
<dbReference type="EMBL" id="HACG01004371">
    <property type="protein sequence ID" value="CEK51236.1"/>
    <property type="molecule type" value="Transcribed_RNA"/>
</dbReference>
<evidence type="ECO:0000259" key="2">
    <source>
        <dbReference type="PROSITE" id="PS51004"/>
    </source>
</evidence>
<evidence type="ECO:0000313" key="3">
    <source>
        <dbReference type="EMBL" id="CEK51236.1"/>
    </source>
</evidence>
<protein>
    <recommendedName>
        <fullName evidence="2">Sema domain-containing protein</fullName>
    </recommendedName>
</protein>
<dbReference type="InterPro" id="IPR001627">
    <property type="entry name" value="Semap_dom"/>
</dbReference>
<feature type="non-terminal residue" evidence="3">
    <location>
        <position position="93"/>
    </location>
</feature>
<proteinExistence type="predicted"/>
<reference evidence="3" key="1">
    <citation type="submission" date="2014-12" db="EMBL/GenBank/DDBJ databases">
        <title>Insight into the proteome of Arion vulgaris.</title>
        <authorList>
            <person name="Aradska J."/>
            <person name="Bulat T."/>
            <person name="Smidak R."/>
            <person name="Sarate P."/>
            <person name="Gangsoo J."/>
            <person name="Sialana F."/>
            <person name="Bilban M."/>
            <person name="Lubec G."/>
        </authorList>
    </citation>
    <scope>NUCLEOTIDE SEQUENCE</scope>
    <source>
        <tissue evidence="3">Skin</tissue>
    </source>
</reference>
<dbReference type="Gene3D" id="2.130.10.10">
    <property type="entry name" value="YVTN repeat-like/Quinoprotein amine dehydrogenase"/>
    <property type="match status" value="1"/>
</dbReference>
<organism evidence="3">
    <name type="scientific">Arion vulgaris</name>
    <dbReference type="NCBI Taxonomy" id="1028688"/>
    <lineage>
        <taxon>Eukaryota</taxon>
        <taxon>Metazoa</taxon>
        <taxon>Spiralia</taxon>
        <taxon>Lophotrochozoa</taxon>
        <taxon>Mollusca</taxon>
        <taxon>Gastropoda</taxon>
        <taxon>Heterobranchia</taxon>
        <taxon>Euthyneura</taxon>
        <taxon>Panpulmonata</taxon>
        <taxon>Eupulmonata</taxon>
        <taxon>Stylommatophora</taxon>
        <taxon>Helicina</taxon>
        <taxon>Arionoidea</taxon>
        <taxon>Arionidae</taxon>
        <taxon>Arion</taxon>
    </lineage>
</organism>
<feature type="non-terminal residue" evidence="3">
    <location>
        <position position="1"/>
    </location>
</feature>
<name>A0A0B6Y5W6_9EUPU</name>
<gene>
    <name evidence="3" type="primary">ORF12894</name>
</gene>
<evidence type="ECO:0000256" key="1">
    <source>
        <dbReference type="PROSITE-ProRule" id="PRU00352"/>
    </source>
</evidence>
<accession>A0A0B6Y5W6</accession>
<dbReference type="AlphaFoldDB" id="A0A0B6Y5W6"/>
<dbReference type="Pfam" id="PF01403">
    <property type="entry name" value="Sema"/>
    <property type="match status" value="1"/>
</dbReference>
<dbReference type="SUPFAM" id="SSF101912">
    <property type="entry name" value="Sema domain"/>
    <property type="match status" value="1"/>
</dbReference>
<sequence length="93" mass="10004">TEPISEALCLFRMDIVRSKFTETIKRCFEGHGSTGGGHLGTNKPCTKNTFKISDDYCGETDSNQPIAGTVPIESQPILTFPSGTSHLNSITVA</sequence>
<dbReference type="InterPro" id="IPR036352">
    <property type="entry name" value="Semap_dom_sf"/>
</dbReference>
<feature type="domain" description="Sema" evidence="2">
    <location>
        <begin position="1"/>
        <end position="93"/>
    </location>
</feature>
<dbReference type="InterPro" id="IPR015943">
    <property type="entry name" value="WD40/YVTN_repeat-like_dom_sf"/>
</dbReference>